<keyword evidence="7" id="KW-1185">Reference proteome</keyword>
<dbReference type="Pfam" id="PF24063">
    <property type="entry name" value="DUF7363"/>
    <property type="match status" value="1"/>
</dbReference>
<dbReference type="Gene3D" id="3.40.50.1820">
    <property type="entry name" value="alpha/beta hydrolase"/>
    <property type="match status" value="1"/>
</dbReference>
<dbReference type="InterPro" id="IPR055803">
    <property type="entry name" value="DUF7379"/>
</dbReference>
<dbReference type="InterPro" id="IPR055787">
    <property type="entry name" value="DUF7363"/>
</dbReference>
<protein>
    <recommendedName>
        <fullName evidence="8">CHAT domain-containing protein</fullName>
    </recommendedName>
</protein>
<sequence length="1131" mass="119737">MPSASFGRGAVRVRAPRGYDASPASDRTDRDLPGGGGRTAERAALVEALRDGDFVVVDRIDLRPQRARDLDGRPPANRRGTVKLDVDVPAGEDAVVLLERDGLYSWHLPADAGERTRSLEHGPRTVSFELSVQPDPPARRGGSATRSLAAPSARADRGLLGDLAHGALQAIVLRFAAPVVVGKVVDHLESGVRTGLVHVTGGTLDQWKPVATIADVGLPTDRAARILLLVHGTFSSTAGAFGALTMTPGAEGFVDTLVSAYDAVLGFDHCTLSVDPERNARDLLALLEPHRGELVVDVVTHSRGGLVTRAFVESVLPGSGLRTSVDSIVFVAATNGGTHLADPERWHDLVDLSTNLVMVTAAGLSLVPGGAPFAAVVSGVVRGVGALVKYLVSYAAGDDGVPGLAAMTPDGPFVTALNADQPGQPRPGTNWHVVTSDFHVSLFDDHHNPPEFPRELAVKLAEGFVDGIFQGRNDLVVDTDSMSAIGLPAGGFVRDTFALGTNDVVHHVNYFSQLSVIGAISQWLPLGLGASEETSAPEWMTAGPVLGGGDEVGGDRGLEMAEPPAPAGAAPPPPAPPPPAPPRAAPPPSVAPPPPPPTEARPPAPRPGSTRAAKKTATKKTATRKAAAKAPTEAELAAEMPGVVTPGSDVTVRVRLARQQLAPTEGTVHAAQAVHVDAERPVSVQVYAKDNVQVLENDAKVFGLPAGDWASELTFRVRALAPGPVRLSVVLRQGWVPVATLMLEATAAAAGLMAPAPATAVVHTGIDAPELDGLPCIDIVEGRRVTGERVYSYAVRLVPGEPARAFESAPVLGRDEFVRDRIAEVEQVIKDPDLSPRQRMSQLQNTGTMLFDQFFPEDMQAYLWDHRDLVHDLIVYTDEPFVPWELVHLKPPRGKRGTTPRFLASGGLVRWQLGSFPPRRVRVRRGHARSICPVYADPMFKNDVGVAEAGYLADRFGAKAVTATPSGVERLLRGGGFDLLHFSGHGAARSDDIVEAKVLLKGQRRGTTVRQQFLTATDVSENLDWTGPDSVGPLVVLNACQTGRSGELFTTVGGFAKAFLDAGASAFVSCLWSVQEEPARVFVETLYEELLKGTPMSRASALARTAAQEADDPTWLAYVVYARPDAVLETV</sequence>
<evidence type="ECO:0000256" key="1">
    <source>
        <dbReference type="SAM" id="MobiDB-lite"/>
    </source>
</evidence>
<feature type="compositionally biased region" description="Low complexity" evidence="1">
    <location>
        <begin position="7"/>
        <end position="18"/>
    </location>
</feature>
<evidence type="ECO:0000259" key="3">
    <source>
        <dbReference type="Pfam" id="PF24062"/>
    </source>
</evidence>
<feature type="domain" description="CHAT" evidence="2">
    <location>
        <begin position="962"/>
        <end position="1112"/>
    </location>
</feature>
<comment type="caution">
    <text evidence="6">The sequence shown here is derived from an EMBL/GenBank/DDBJ whole genome shotgun (WGS) entry which is preliminary data.</text>
</comment>
<reference evidence="7" key="1">
    <citation type="journal article" date="2019" name="Int. J. Syst. Evol. Microbiol.">
        <title>The Global Catalogue of Microorganisms (GCM) 10K type strain sequencing project: providing services to taxonomists for standard genome sequencing and annotation.</title>
        <authorList>
            <consortium name="The Broad Institute Genomics Platform"/>
            <consortium name="The Broad Institute Genome Sequencing Center for Infectious Disease"/>
            <person name="Wu L."/>
            <person name="Ma J."/>
        </authorList>
    </citation>
    <scope>NUCLEOTIDE SEQUENCE [LARGE SCALE GENOMIC DNA]</scope>
    <source>
        <strain evidence="7">JCM 1365</strain>
    </source>
</reference>
<evidence type="ECO:0000259" key="4">
    <source>
        <dbReference type="Pfam" id="PF24063"/>
    </source>
</evidence>
<feature type="compositionally biased region" description="Low complexity" evidence="1">
    <location>
        <begin position="628"/>
        <end position="639"/>
    </location>
</feature>
<dbReference type="InterPro" id="IPR024983">
    <property type="entry name" value="CHAT_dom"/>
</dbReference>
<gene>
    <name evidence="6" type="ORF">GCM10009721_17480</name>
</gene>
<dbReference type="RefSeq" id="WP_030194520.1">
    <property type="nucleotide sequence ID" value="NZ_BMNZ01000003.1"/>
</dbReference>
<name>A0ABQ2HXF4_9MICO</name>
<dbReference type="Pfam" id="PF12770">
    <property type="entry name" value="CHAT"/>
    <property type="match status" value="1"/>
</dbReference>
<dbReference type="Pfam" id="PF24062">
    <property type="entry name" value="DUF7362"/>
    <property type="match status" value="1"/>
</dbReference>
<organism evidence="6 7">
    <name type="scientific">Terrabacter tumescens</name>
    <dbReference type="NCBI Taxonomy" id="60443"/>
    <lineage>
        <taxon>Bacteria</taxon>
        <taxon>Bacillati</taxon>
        <taxon>Actinomycetota</taxon>
        <taxon>Actinomycetes</taxon>
        <taxon>Micrococcales</taxon>
        <taxon>Intrasporangiaceae</taxon>
        <taxon>Terrabacter</taxon>
    </lineage>
</organism>
<accession>A0ABQ2HXF4</accession>
<feature type="domain" description="DUF7379" evidence="5">
    <location>
        <begin position="227"/>
        <end position="418"/>
    </location>
</feature>
<feature type="region of interest" description="Disordered" evidence="1">
    <location>
        <begin position="1"/>
        <end position="38"/>
    </location>
</feature>
<feature type="region of interest" description="Disordered" evidence="1">
    <location>
        <begin position="128"/>
        <end position="150"/>
    </location>
</feature>
<evidence type="ECO:0000259" key="2">
    <source>
        <dbReference type="Pfam" id="PF12770"/>
    </source>
</evidence>
<dbReference type="InterPro" id="IPR055786">
    <property type="entry name" value="DUF7362"/>
</dbReference>
<evidence type="ECO:0000313" key="6">
    <source>
        <dbReference type="EMBL" id="GGM92341.1"/>
    </source>
</evidence>
<feature type="domain" description="DUF7363" evidence="4">
    <location>
        <begin position="638"/>
        <end position="743"/>
    </location>
</feature>
<dbReference type="Proteomes" id="UP000623461">
    <property type="component" value="Unassembled WGS sequence"/>
</dbReference>
<dbReference type="Pfam" id="PF24096">
    <property type="entry name" value="DUF7379"/>
    <property type="match status" value="1"/>
</dbReference>
<feature type="compositionally biased region" description="Pro residues" evidence="1">
    <location>
        <begin position="563"/>
        <end position="606"/>
    </location>
</feature>
<feature type="compositionally biased region" description="Basic residues" evidence="1">
    <location>
        <begin position="612"/>
        <end position="627"/>
    </location>
</feature>
<feature type="region of interest" description="Disordered" evidence="1">
    <location>
        <begin position="539"/>
        <end position="641"/>
    </location>
</feature>
<evidence type="ECO:0000259" key="5">
    <source>
        <dbReference type="Pfam" id="PF24096"/>
    </source>
</evidence>
<dbReference type="InterPro" id="IPR029058">
    <property type="entry name" value="AB_hydrolase_fold"/>
</dbReference>
<feature type="domain" description="DUF7362" evidence="3">
    <location>
        <begin position="9"/>
        <end position="175"/>
    </location>
</feature>
<evidence type="ECO:0000313" key="7">
    <source>
        <dbReference type="Proteomes" id="UP000623461"/>
    </source>
</evidence>
<proteinExistence type="predicted"/>
<dbReference type="EMBL" id="BMNZ01000003">
    <property type="protein sequence ID" value="GGM92341.1"/>
    <property type="molecule type" value="Genomic_DNA"/>
</dbReference>
<dbReference type="SUPFAM" id="SSF53474">
    <property type="entry name" value="alpha/beta-Hydrolases"/>
    <property type="match status" value="1"/>
</dbReference>
<evidence type="ECO:0008006" key="8">
    <source>
        <dbReference type="Google" id="ProtNLM"/>
    </source>
</evidence>